<gene>
    <name evidence="1" type="ORF">GCM10010995_06660</name>
</gene>
<name>A0A8J3E890_9GAMM</name>
<dbReference type="Proteomes" id="UP000636949">
    <property type="component" value="Unassembled WGS sequence"/>
</dbReference>
<dbReference type="AlphaFoldDB" id="A0A8J3E890"/>
<dbReference type="RefSeq" id="WP_117001657.1">
    <property type="nucleotide sequence ID" value="NZ_BMJS01000004.1"/>
</dbReference>
<keyword evidence="2" id="KW-1185">Reference proteome</keyword>
<evidence type="ECO:0000313" key="2">
    <source>
        <dbReference type="Proteomes" id="UP000636949"/>
    </source>
</evidence>
<evidence type="ECO:0000313" key="1">
    <source>
        <dbReference type="EMBL" id="GGF92141.1"/>
    </source>
</evidence>
<accession>A0A8J3E890</accession>
<proteinExistence type="predicted"/>
<protein>
    <submittedName>
        <fullName evidence="1">Uncharacterized protein</fullName>
    </submittedName>
</protein>
<sequence>MLTFENTDHAIIVYRSDSIIATIEYTQINKYDKSLFQSLSPQETLQLDNYIDSIKFIINKTDLNLDKVLNLNIVTTESMLHKLQNINTILSLYNKSFDMSDVLFRSLLTKYKYFAESLKNEDGTQILSILDSIGFTLPKDIKEFLPQYSRLFYLLTESSHDLKELYNEVHTFTQEIFSKTQQHSLIDYGAYERDRLNIVKRNHSNKHIHKDYIRRMPSFWAVACCITLLARKNIDLTFLSEHEIFYLWCMPMVNNATVDHKHILLLVNDFNKQLKPTVIKQLSKAIKIAN</sequence>
<comment type="caution">
    <text evidence="1">The sequence shown here is derived from an EMBL/GenBank/DDBJ whole genome shotgun (WGS) entry which is preliminary data.</text>
</comment>
<organism evidence="1 2">
    <name type="scientific">Cysteiniphilum litorale</name>
    <dbReference type="NCBI Taxonomy" id="2056700"/>
    <lineage>
        <taxon>Bacteria</taxon>
        <taxon>Pseudomonadati</taxon>
        <taxon>Pseudomonadota</taxon>
        <taxon>Gammaproteobacteria</taxon>
        <taxon>Thiotrichales</taxon>
        <taxon>Fastidiosibacteraceae</taxon>
        <taxon>Cysteiniphilum</taxon>
    </lineage>
</organism>
<reference evidence="1" key="1">
    <citation type="journal article" date="2014" name="Int. J. Syst. Evol. Microbiol.">
        <title>Complete genome sequence of Corynebacterium casei LMG S-19264T (=DSM 44701T), isolated from a smear-ripened cheese.</title>
        <authorList>
            <consortium name="US DOE Joint Genome Institute (JGI-PGF)"/>
            <person name="Walter F."/>
            <person name="Albersmeier A."/>
            <person name="Kalinowski J."/>
            <person name="Ruckert C."/>
        </authorList>
    </citation>
    <scope>NUCLEOTIDE SEQUENCE</scope>
    <source>
        <strain evidence="1">CGMCC 1.15758</strain>
    </source>
</reference>
<dbReference type="EMBL" id="BMJS01000004">
    <property type="protein sequence ID" value="GGF92141.1"/>
    <property type="molecule type" value="Genomic_DNA"/>
</dbReference>
<reference evidence="1" key="2">
    <citation type="submission" date="2020-09" db="EMBL/GenBank/DDBJ databases">
        <authorList>
            <person name="Sun Q."/>
            <person name="Zhou Y."/>
        </authorList>
    </citation>
    <scope>NUCLEOTIDE SEQUENCE</scope>
    <source>
        <strain evidence="1">CGMCC 1.15758</strain>
    </source>
</reference>